<feature type="binding site" evidence="6">
    <location>
        <position position="343"/>
    </location>
    <ligand>
        <name>Mg(2+)</name>
        <dbReference type="ChEBI" id="CHEBI:18420"/>
        <label>1</label>
        <note>catalytic</note>
    </ligand>
</feature>
<dbReference type="GO" id="GO:0046872">
    <property type="term" value="F:metal ion binding"/>
    <property type="evidence" value="ECO:0007669"/>
    <property type="project" value="UniProtKB-KW"/>
</dbReference>
<protein>
    <recommendedName>
        <fullName evidence="9">3'(2'),5'-bisphosphate nucleotidase</fullName>
    </recommendedName>
</protein>
<keyword evidence="5 6" id="KW-0460">Magnesium</keyword>
<dbReference type="Gene3D" id="3.30.540.10">
    <property type="entry name" value="Fructose-1,6-Bisphosphatase, subunit A, domain 1"/>
    <property type="match status" value="1"/>
</dbReference>
<organism evidence="7 8">
    <name type="scientific">Malus domestica</name>
    <name type="common">Apple</name>
    <name type="synonym">Pyrus malus</name>
    <dbReference type="NCBI Taxonomy" id="3750"/>
    <lineage>
        <taxon>Eukaryota</taxon>
        <taxon>Viridiplantae</taxon>
        <taxon>Streptophyta</taxon>
        <taxon>Embryophyta</taxon>
        <taxon>Tracheophyta</taxon>
        <taxon>Spermatophyta</taxon>
        <taxon>Magnoliopsida</taxon>
        <taxon>eudicotyledons</taxon>
        <taxon>Gunneridae</taxon>
        <taxon>Pentapetalae</taxon>
        <taxon>rosids</taxon>
        <taxon>fabids</taxon>
        <taxon>Rosales</taxon>
        <taxon>Rosaceae</taxon>
        <taxon>Amygdaloideae</taxon>
        <taxon>Maleae</taxon>
        <taxon>Malus</taxon>
    </lineage>
</organism>
<dbReference type="CDD" id="cd01517">
    <property type="entry name" value="PAP_phosphatase"/>
    <property type="match status" value="1"/>
</dbReference>
<evidence type="ECO:0000313" key="7">
    <source>
        <dbReference type="EMBL" id="RXH99282.1"/>
    </source>
</evidence>
<evidence type="ECO:0000256" key="1">
    <source>
        <dbReference type="ARBA" id="ARBA00001946"/>
    </source>
</evidence>
<dbReference type="InterPro" id="IPR000760">
    <property type="entry name" value="Inositol_monophosphatase-like"/>
</dbReference>
<dbReference type="InterPro" id="IPR020583">
    <property type="entry name" value="Inositol_monoP_metal-BS"/>
</dbReference>
<dbReference type="PANTHER" id="PTHR43200:SF4">
    <property type="entry name" value="PAP-SPECIFIC PHOSPHATASE, MITOCHONDRIAL-RELATED"/>
    <property type="match status" value="1"/>
</dbReference>
<keyword evidence="4" id="KW-0378">Hydrolase</keyword>
<gene>
    <name evidence="7" type="ORF">DVH24_011607</name>
</gene>
<comment type="similarity">
    <text evidence="2">Belongs to the inositol monophosphatase superfamily.</text>
</comment>
<feature type="binding site" evidence="6">
    <location>
        <position position="108"/>
    </location>
    <ligand>
        <name>Mg(2+)</name>
        <dbReference type="ChEBI" id="CHEBI:18420"/>
        <label>1</label>
        <note>catalytic</note>
    </ligand>
</feature>
<evidence type="ECO:0000313" key="8">
    <source>
        <dbReference type="Proteomes" id="UP000290289"/>
    </source>
</evidence>
<feature type="binding site" evidence="6">
    <location>
        <position position="171"/>
    </location>
    <ligand>
        <name>Mg(2+)</name>
        <dbReference type="ChEBI" id="CHEBI:18420"/>
        <label>1</label>
        <note>catalytic</note>
    </ligand>
</feature>
<name>A0A498K0M2_MALDO</name>
<dbReference type="EMBL" id="RDQH01000331">
    <property type="protein sequence ID" value="RXH99282.1"/>
    <property type="molecule type" value="Genomic_DNA"/>
</dbReference>
<evidence type="ECO:0000256" key="2">
    <source>
        <dbReference type="ARBA" id="ARBA00009759"/>
    </source>
</evidence>
<keyword evidence="3 6" id="KW-0479">Metal-binding</keyword>
<feature type="binding site" evidence="6">
    <location>
        <position position="168"/>
    </location>
    <ligand>
        <name>Mg(2+)</name>
        <dbReference type="ChEBI" id="CHEBI:18420"/>
        <label>1</label>
        <note>catalytic</note>
    </ligand>
</feature>
<dbReference type="GO" id="GO:0000103">
    <property type="term" value="P:sulfate assimilation"/>
    <property type="evidence" value="ECO:0007669"/>
    <property type="project" value="TreeGrafter"/>
</dbReference>
<dbReference type="AlphaFoldDB" id="A0A498K0M2"/>
<dbReference type="Gene3D" id="3.40.190.80">
    <property type="match status" value="1"/>
</dbReference>
<keyword evidence="8" id="KW-1185">Reference proteome</keyword>
<evidence type="ECO:0000256" key="3">
    <source>
        <dbReference type="ARBA" id="ARBA00022723"/>
    </source>
</evidence>
<reference evidence="7 8" key="1">
    <citation type="submission" date="2018-10" db="EMBL/GenBank/DDBJ databases">
        <title>A high-quality apple genome assembly.</title>
        <authorList>
            <person name="Hu J."/>
        </authorList>
    </citation>
    <scope>NUCLEOTIDE SEQUENCE [LARGE SCALE GENOMIC DNA]</scope>
    <source>
        <strain evidence="8">cv. HFTH1</strain>
        <tissue evidence="7">Young leaf</tissue>
    </source>
</reference>
<dbReference type="PRINTS" id="PR00377">
    <property type="entry name" value="IMPHPHTASES"/>
</dbReference>
<dbReference type="STRING" id="3750.A0A498K0M2"/>
<evidence type="ECO:0000256" key="6">
    <source>
        <dbReference type="PIRSR" id="PIRSR600760-2"/>
    </source>
</evidence>
<evidence type="ECO:0008006" key="9">
    <source>
        <dbReference type="Google" id="ProtNLM"/>
    </source>
</evidence>
<comment type="caution">
    <text evidence="7">The sequence shown here is derived from an EMBL/GenBank/DDBJ whole genome shotgun (WGS) entry which is preliminary data.</text>
</comment>
<sequence>MIFVHSARHFSTVRFTRPDSVLRRRRFRVRSSLPFGTEKANYYRELEAAVDAVERACALCVDIQSSVLQRRVVEKTDQTPVTVADFGVQALVSLELGKRFPLIPLVAEEDSAFVRSNKLVEPVLNAVLDKSSCAENPWTADEVLEAIDRGGPEGFAFGAQPATYWVLDPIDGTKGFVKGNPALYVVGLALVVDGELVLGVMGCPNWKNDISNKSTSEVQEENITPPGSGIIMVAHTGCGTWTKRLSSVLNSTAKMPYSWTQCFVDGSCIMEEARFSIPDSDVWESFPLSSLFRSTNADSIDQGEILLVKSCCGSLSKYMMVASGVVSLHMQRVKVHRVTKAWDHVVGIICVHEAGGKVTDWKGDELNLAADEVGRRNIYPSGGILATNGTLHNRLLEMISFSSTVSRKFYIN</sequence>
<proteinExistence type="inferred from homology"/>
<accession>A0A498K0M2</accession>
<dbReference type="GO" id="GO:0008441">
    <property type="term" value="F:3'(2'),5'-bisphosphate nucleotidase activity"/>
    <property type="evidence" value="ECO:0007669"/>
    <property type="project" value="TreeGrafter"/>
</dbReference>
<evidence type="ECO:0000256" key="5">
    <source>
        <dbReference type="ARBA" id="ARBA00022842"/>
    </source>
</evidence>
<dbReference type="Proteomes" id="UP000290289">
    <property type="component" value="Chromosome 5"/>
</dbReference>
<dbReference type="PANTHER" id="PTHR43200">
    <property type="entry name" value="PHOSPHATASE"/>
    <property type="match status" value="1"/>
</dbReference>
<dbReference type="PROSITE" id="PS00629">
    <property type="entry name" value="IMP_1"/>
    <property type="match status" value="1"/>
</dbReference>
<dbReference type="SUPFAM" id="SSF56655">
    <property type="entry name" value="Carbohydrate phosphatase"/>
    <property type="match status" value="1"/>
</dbReference>
<feature type="binding site" evidence="6">
    <location>
        <position position="170"/>
    </location>
    <ligand>
        <name>Mg(2+)</name>
        <dbReference type="ChEBI" id="CHEBI:18420"/>
        <label>1</label>
        <note>catalytic</note>
    </ligand>
</feature>
<dbReference type="InterPro" id="IPR051090">
    <property type="entry name" value="Inositol_monoP_superfamily"/>
</dbReference>
<evidence type="ECO:0000256" key="4">
    <source>
        <dbReference type="ARBA" id="ARBA00022801"/>
    </source>
</evidence>
<comment type="cofactor">
    <cofactor evidence="1 6">
        <name>Mg(2+)</name>
        <dbReference type="ChEBI" id="CHEBI:18420"/>
    </cofactor>
</comment>
<dbReference type="Pfam" id="PF00459">
    <property type="entry name" value="Inositol_P"/>
    <property type="match status" value="1"/>
</dbReference>